<gene>
    <name evidence="2" type="ORF">MB14_06845</name>
</gene>
<dbReference type="EMBL" id="LQZQ01000045">
    <property type="protein sequence ID" value="KYG74914.1"/>
    <property type="molecule type" value="Genomic_DNA"/>
</dbReference>
<dbReference type="InterPro" id="IPR045497">
    <property type="entry name" value="DUF6438"/>
</dbReference>
<name>A0A150X8A3_ROSEK</name>
<organism evidence="2 3">
    <name type="scientific">Roseivirga ehrenbergii (strain DSM 102268 / JCM 13514 / KCTC 12282 / NCIMB 14502 / KMM 6017)</name>
    <dbReference type="NCBI Taxonomy" id="279360"/>
    <lineage>
        <taxon>Bacteria</taxon>
        <taxon>Pseudomonadati</taxon>
        <taxon>Bacteroidota</taxon>
        <taxon>Cytophagia</taxon>
        <taxon>Cytophagales</taxon>
        <taxon>Roseivirgaceae</taxon>
        <taxon>Roseivirga</taxon>
    </lineage>
</organism>
<reference evidence="2" key="1">
    <citation type="submission" date="2016-01" db="EMBL/GenBank/DDBJ databases">
        <title>Genome sequencing of Roseivirga ehrenbergii KMM 6017.</title>
        <authorList>
            <person name="Selvaratnam C."/>
            <person name="Thevarajoo S."/>
            <person name="Goh K.M."/>
            <person name="Ee R."/>
            <person name="Chan K.-G."/>
            <person name="Chong C.S."/>
        </authorList>
    </citation>
    <scope>NUCLEOTIDE SEQUENCE [LARGE SCALE GENOMIC DNA]</scope>
    <source>
        <strain evidence="2">KMM 6017</strain>
    </source>
</reference>
<dbReference type="STRING" id="279360.MB14_06845"/>
<dbReference type="Pfam" id="PF20033">
    <property type="entry name" value="DUF6438"/>
    <property type="match status" value="1"/>
</dbReference>
<dbReference type="PROSITE" id="PS51257">
    <property type="entry name" value="PROKAR_LIPOPROTEIN"/>
    <property type="match status" value="1"/>
</dbReference>
<sequence>MAVIMTKFTQLICGLLIVISCTSTKTDEKKWLEADWIFVRDSSNYFDFDPRYIGLRFRKDTLITISDLWLTYEGRYSVNGNEIQIFDEDSTNFQIIKLTKDSLMLLGYTDTLRYYNRALEFDKDLRFQRITLQGGECFGECPEFYLTMDDKGNTEFKGLENSKFQGIKSYSVDVEAKHRIDSLFKWSNIKNIDTTDYYGSEDGWRLTITFQYGDNELRRIRGTHSSMPHRLKGIIRTLLDDLRKRGLV</sequence>
<keyword evidence="3" id="KW-1185">Reference proteome</keyword>
<accession>A0A150X8A3</accession>
<evidence type="ECO:0000259" key="1">
    <source>
        <dbReference type="Pfam" id="PF20033"/>
    </source>
</evidence>
<protein>
    <recommendedName>
        <fullName evidence="1">DUF6438 domain-containing protein</fullName>
    </recommendedName>
</protein>
<comment type="caution">
    <text evidence="2">The sequence shown here is derived from an EMBL/GenBank/DDBJ whole genome shotgun (WGS) entry which is preliminary data.</text>
</comment>
<dbReference type="AlphaFoldDB" id="A0A150X8A3"/>
<evidence type="ECO:0000313" key="3">
    <source>
        <dbReference type="Proteomes" id="UP000075583"/>
    </source>
</evidence>
<evidence type="ECO:0000313" key="2">
    <source>
        <dbReference type="EMBL" id="KYG74914.1"/>
    </source>
</evidence>
<feature type="domain" description="DUF6438" evidence="1">
    <location>
        <begin position="129"/>
        <end position="238"/>
    </location>
</feature>
<dbReference type="Proteomes" id="UP000075583">
    <property type="component" value="Unassembled WGS sequence"/>
</dbReference>
<proteinExistence type="predicted"/>